<accession>A0A5I0D6Y0</accession>
<evidence type="ECO:0000313" key="1">
    <source>
        <dbReference type="EMBL" id="EBV0637731.1"/>
    </source>
</evidence>
<dbReference type="AlphaFoldDB" id="A0A5I0D6Y0"/>
<organism evidence="1">
    <name type="scientific">Salmonella enterica subsp. enterica serovar Ouagadougou</name>
    <dbReference type="NCBI Taxonomy" id="2564899"/>
    <lineage>
        <taxon>Bacteria</taxon>
        <taxon>Pseudomonadati</taxon>
        <taxon>Pseudomonadota</taxon>
        <taxon>Gammaproteobacteria</taxon>
        <taxon>Enterobacterales</taxon>
        <taxon>Enterobacteriaceae</taxon>
        <taxon>Salmonella</taxon>
    </lineage>
</organism>
<protein>
    <submittedName>
        <fullName evidence="1">Uncharacterized protein</fullName>
    </submittedName>
</protein>
<sequence>MKPLHSLGGTGKKSGPDIWGNPLYHQYLCVSDGKGGHICGGQDQRGEYKVDSLWGPGKASNDTKEGAERCDSVEDDNTCIETCLKQKFKEIRPRYSVLPDRFTIIKLGLFKNCQDWADVSLETCKMKCSNNNIGRFIRFILTGVM</sequence>
<comment type="caution">
    <text evidence="1">The sequence shown here is derived from an EMBL/GenBank/DDBJ whole genome shotgun (WGS) entry which is preliminary data.</text>
</comment>
<name>A0A5I0D6Y0_SALET</name>
<reference evidence="1" key="1">
    <citation type="submission" date="2018-06" db="EMBL/GenBank/DDBJ databases">
        <authorList>
            <person name="Ashton P.M."/>
            <person name="Dallman T."/>
            <person name="Nair S."/>
            <person name="De Pinna E."/>
            <person name="Peters T."/>
            <person name="Grant K."/>
        </authorList>
    </citation>
    <scope>NUCLEOTIDE SEQUENCE</scope>
    <source>
        <strain evidence="1">458084</strain>
    </source>
</reference>
<gene>
    <name evidence="1" type="ORF">DNM41_22930</name>
</gene>
<proteinExistence type="predicted"/>
<dbReference type="EMBL" id="AAHEBA010000037">
    <property type="protein sequence ID" value="EBV0637731.1"/>
    <property type="molecule type" value="Genomic_DNA"/>
</dbReference>